<evidence type="ECO:0000256" key="1">
    <source>
        <dbReference type="SAM" id="MobiDB-lite"/>
    </source>
</evidence>
<dbReference type="EMBL" id="IACK01077759">
    <property type="protein sequence ID" value="LAA78267.1"/>
    <property type="molecule type" value="Transcribed_RNA"/>
</dbReference>
<dbReference type="AlphaFoldDB" id="A0A2D4I220"/>
<reference evidence="2" key="1">
    <citation type="submission" date="2017-07" db="EMBL/GenBank/DDBJ databases">
        <authorList>
            <person name="Mikheyev A."/>
            <person name="Grau M."/>
        </authorList>
    </citation>
    <scope>NUCLEOTIDE SEQUENCE</scope>
    <source>
        <tissue evidence="2">Venom_gland</tissue>
    </source>
</reference>
<accession>A0A2D4I220</accession>
<organism evidence="2">
    <name type="scientific">Micrurus lemniscatus lemniscatus</name>
    <dbReference type="NCBI Taxonomy" id="129467"/>
    <lineage>
        <taxon>Eukaryota</taxon>
        <taxon>Metazoa</taxon>
        <taxon>Chordata</taxon>
        <taxon>Craniata</taxon>
        <taxon>Vertebrata</taxon>
        <taxon>Euteleostomi</taxon>
        <taxon>Lepidosauria</taxon>
        <taxon>Squamata</taxon>
        <taxon>Bifurcata</taxon>
        <taxon>Unidentata</taxon>
        <taxon>Episquamata</taxon>
        <taxon>Toxicofera</taxon>
        <taxon>Serpentes</taxon>
        <taxon>Colubroidea</taxon>
        <taxon>Elapidae</taxon>
        <taxon>Elapinae</taxon>
        <taxon>Micrurus</taxon>
    </lineage>
</organism>
<dbReference type="EMBL" id="IACK01077757">
    <property type="protein sequence ID" value="LAA78265.1"/>
    <property type="molecule type" value="Transcribed_RNA"/>
</dbReference>
<proteinExistence type="predicted"/>
<reference evidence="2" key="2">
    <citation type="submission" date="2017-11" db="EMBL/GenBank/DDBJ databases">
        <title>Coralsnake Venomics: Analyses of Venom Gland Transcriptomes and Proteomes of Six Brazilian Taxa.</title>
        <authorList>
            <person name="Aird S.D."/>
            <person name="Jorge da Silva N."/>
            <person name="Qiu L."/>
            <person name="Villar-Briones A."/>
            <person name="Aparecida-Saddi V."/>
            <person name="Campos-Telles M.P."/>
            <person name="Grau M."/>
            <person name="Mikheyev A.S."/>
        </authorList>
    </citation>
    <scope>NUCLEOTIDE SEQUENCE</scope>
    <source>
        <tissue evidence="2">Venom_gland</tissue>
    </source>
</reference>
<sequence>MANERDGKGRALDKSKKKGPSKAAEKEAHRCQRALEKQIDKNTRQAAASSQRPSPRPSSPHGSFWSILAITSDPGHPARLGCLQQVPRLEGLLKLPLRPLLQVSDRRKFFHRKFLRPCELGWS</sequence>
<feature type="compositionally biased region" description="Low complexity" evidence="1">
    <location>
        <begin position="44"/>
        <end position="53"/>
    </location>
</feature>
<feature type="region of interest" description="Disordered" evidence="1">
    <location>
        <begin position="1"/>
        <end position="68"/>
    </location>
</feature>
<feature type="compositionally biased region" description="Basic and acidic residues" evidence="1">
    <location>
        <begin position="1"/>
        <end position="14"/>
    </location>
</feature>
<feature type="compositionally biased region" description="Basic and acidic residues" evidence="1">
    <location>
        <begin position="23"/>
        <end position="43"/>
    </location>
</feature>
<evidence type="ECO:0000313" key="2">
    <source>
        <dbReference type="EMBL" id="LAA78267.1"/>
    </source>
</evidence>
<protein>
    <submittedName>
        <fullName evidence="2">Uncharacterized protein</fullName>
    </submittedName>
</protein>
<name>A0A2D4I220_MICLE</name>